<comment type="caution">
    <text evidence="2">The sequence shown here is derived from an EMBL/GenBank/DDBJ whole genome shotgun (WGS) entry which is preliminary data.</text>
</comment>
<keyword evidence="3" id="KW-1185">Reference proteome</keyword>
<accession>A0AAW0DFR5</accession>
<feature type="compositionally biased region" description="Basic residues" evidence="1">
    <location>
        <begin position="315"/>
        <end position="324"/>
    </location>
</feature>
<protein>
    <submittedName>
        <fullName evidence="2">Uncharacterized protein</fullName>
    </submittedName>
</protein>
<evidence type="ECO:0000256" key="1">
    <source>
        <dbReference type="SAM" id="MobiDB-lite"/>
    </source>
</evidence>
<proteinExistence type="predicted"/>
<feature type="compositionally biased region" description="Low complexity" evidence="1">
    <location>
        <begin position="161"/>
        <end position="174"/>
    </location>
</feature>
<evidence type="ECO:0000313" key="2">
    <source>
        <dbReference type="EMBL" id="KAK7049932.1"/>
    </source>
</evidence>
<dbReference type="AlphaFoldDB" id="A0AAW0DFR5"/>
<dbReference type="EMBL" id="JAYKXP010000015">
    <property type="protein sequence ID" value="KAK7049932.1"/>
    <property type="molecule type" value="Genomic_DNA"/>
</dbReference>
<feature type="compositionally biased region" description="Polar residues" evidence="1">
    <location>
        <begin position="175"/>
        <end position="187"/>
    </location>
</feature>
<organism evidence="2 3">
    <name type="scientific">Paramarasmius palmivorus</name>
    <dbReference type="NCBI Taxonomy" id="297713"/>
    <lineage>
        <taxon>Eukaryota</taxon>
        <taxon>Fungi</taxon>
        <taxon>Dikarya</taxon>
        <taxon>Basidiomycota</taxon>
        <taxon>Agaricomycotina</taxon>
        <taxon>Agaricomycetes</taxon>
        <taxon>Agaricomycetidae</taxon>
        <taxon>Agaricales</taxon>
        <taxon>Marasmiineae</taxon>
        <taxon>Marasmiaceae</taxon>
        <taxon>Paramarasmius</taxon>
    </lineage>
</organism>
<gene>
    <name evidence="2" type="ORF">VNI00_005362</name>
</gene>
<reference evidence="2 3" key="1">
    <citation type="submission" date="2024-01" db="EMBL/GenBank/DDBJ databases">
        <title>A draft genome for a cacao thread blight-causing isolate of Paramarasmius palmivorus.</title>
        <authorList>
            <person name="Baruah I.K."/>
            <person name="Bukari Y."/>
            <person name="Amoako-Attah I."/>
            <person name="Meinhardt L.W."/>
            <person name="Bailey B.A."/>
            <person name="Cohen S.P."/>
        </authorList>
    </citation>
    <scope>NUCLEOTIDE SEQUENCE [LARGE SCALE GENOMIC DNA]</scope>
    <source>
        <strain evidence="2 3">GH-12</strain>
    </source>
</reference>
<feature type="compositionally biased region" description="Polar residues" evidence="1">
    <location>
        <begin position="461"/>
        <end position="488"/>
    </location>
</feature>
<feature type="region of interest" description="Disordered" evidence="1">
    <location>
        <begin position="272"/>
        <end position="336"/>
    </location>
</feature>
<dbReference type="Proteomes" id="UP001383192">
    <property type="component" value="Unassembled WGS sequence"/>
</dbReference>
<feature type="region of interest" description="Disordered" evidence="1">
    <location>
        <begin position="1"/>
        <end position="128"/>
    </location>
</feature>
<feature type="region of interest" description="Disordered" evidence="1">
    <location>
        <begin position="161"/>
        <end position="191"/>
    </location>
</feature>
<evidence type="ECO:0000313" key="3">
    <source>
        <dbReference type="Proteomes" id="UP001383192"/>
    </source>
</evidence>
<name>A0AAW0DFR5_9AGAR</name>
<feature type="compositionally biased region" description="Basic residues" evidence="1">
    <location>
        <begin position="52"/>
        <end position="62"/>
    </location>
</feature>
<feature type="region of interest" description="Disordered" evidence="1">
    <location>
        <begin position="461"/>
        <end position="495"/>
    </location>
</feature>
<sequence>MNNFQEVIGGERRRRRPSHLAGAVTQLKGLDFGDNLGDGDLEASLKQESQPKKKRSPKKRKTASSPSLFTEESSDADSLASSENRGWPVEKAKLQRVRRPKAITGRSSRLAHQLARPSPPTTESVIDDCDEDGEYSIVGSDEELSTVDLSYFTFTDTASVSITPNTSPTTSPQSCLPNASQRSSPDNDISDYYHRTSNTVQVTMTDHYTVQPDIISLFNARFVTPDTVAHKTAKDADAVGTRTWFPWNTYRNANYEEDSPMPLEVRWSPVYTASSSSSGSTSDLAALATGSKTKPAKTRYTKATSRDGVVPAKERKVKGQRRRKPDGPPSPQIPTYLPDVAPTLLPAPSLHDTTQASISVSGSSEEDIWSSTKVLGKRKAVVMDPTLGWLSDEQTSYGVHAEDGTGARSRILFQKTTRNDPYGDGSWVEQRYPIHTTNSWVSPWQTGQYPRLGLNVNTGLSSFPNATPPKSTTMQQEHFTNPDDTPSSFYHPFSV</sequence>
<feature type="compositionally biased region" description="Low complexity" evidence="1">
    <location>
        <begin position="272"/>
        <end position="289"/>
    </location>
</feature>